<keyword evidence="2" id="KW-0472">Membrane</keyword>
<sequence>MSSLFSLLYLFISFSVSVVVCSPILRHIQMFFRHGQRTPTTFLYFPTENVSSFPFSNFAFDLGEMTKEGMWQEFILGQNVRSLYGTFLGDSYRSRELVALSGRDNRTIASAQLLLAGLFPPRGDQIWNDQLLWQPIPVETVSILDHASFGLFDDCPAEAQRLANSAEYARIANSFGPLFEELSEKTGLDIPNLEILQKVTDAIVTRSHLSAFLPLPQWASSDAYIGKIAKKRLELHEQLIDLFLDPLGGWHFDQLIGRMDDVVNNRTQQKAAFYSAHDTNILTLGRYLGISPINDSFFGYAGFIAFELYQDREEYFIEVKSHPQLNGTLSRLVIPHCAHPCPFSVFRTLRPRISTGQWMSRCIGTSSDDCSLYGSISGVLIVLMILLVALFGSVLWSCRNYKKKCEQMTEEREPLLIRKSKVPPEQMMAN</sequence>
<dbReference type="Proteomes" id="UP001620626">
    <property type="component" value="Unassembled WGS sequence"/>
</dbReference>
<evidence type="ECO:0000256" key="1">
    <source>
        <dbReference type="ARBA" id="ARBA00005375"/>
    </source>
</evidence>
<evidence type="ECO:0008006" key="6">
    <source>
        <dbReference type="Google" id="ProtNLM"/>
    </source>
</evidence>
<comment type="caution">
    <text evidence="4">The sequence shown here is derived from an EMBL/GenBank/DDBJ whole genome shotgun (WGS) entry which is preliminary data.</text>
</comment>
<dbReference type="CDD" id="cd07061">
    <property type="entry name" value="HP_HAP_like"/>
    <property type="match status" value="1"/>
</dbReference>
<name>A0ABD2M0C7_9BILA</name>
<feature type="chain" id="PRO_5044813003" description="Acid phosphatase" evidence="3">
    <location>
        <begin position="22"/>
        <end position="430"/>
    </location>
</feature>
<dbReference type="GO" id="GO:0016791">
    <property type="term" value="F:phosphatase activity"/>
    <property type="evidence" value="ECO:0007669"/>
    <property type="project" value="UniProtKB-ARBA"/>
</dbReference>
<gene>
    <name evidence="4" type="ORF">niasHT_007859</name>
</gene>
<comment type="similarity">
    <text evidence="1">Belongs to the histidine acid phosphatase family.</text>
</comment>
<dbReference type="Gene3D" id="3.40.50.1240">
    <property type="entry name" value="Phosphoglycerate mutase-like"/>
    <property type="match status" value="1"/>
</dbReference>
<dbReference type="InterPro" id="IPR050645">
    <property type="entry name" value="Histidine_acid_phosphatase"/>
</dbReference>
<keyword evidence="3" id="KW-0732">Signal</keyword>
<dbReference type="AlphaFoldDB" id="A0ABD2M0C7"/>
<feature type="signal peptide" evidence="3">
    <location>
        <begin position="1"/>
        <end position="21"/>
    </location>
</feature>
<organism evidence="4 5">
    <name type="scientific">Heterodera trifolii</name>
    <dbReference type="NCBI Taxonomy" id="157864"/>
    <lineage>
        <taxon>Eukaryota</taxon>
        <taxon>Metazoa</taxon>
        <taxon>Ecdysozoa</taxon>
        <taxon>Nematoda</taxon>
        <taxon>Chromadorea</taxon>
        <taxon>Rhabditida</taxon>
        <taxon>Tylenchina</taxon>
        <taxon>Tylenchomorpha</taxon>
        <taxon>Tylenchoidea</taxon>
        <taxon>Heteroderidae</taxon>
        <taxon>Heteroderinae</taxon>
        <taxon>Heterodera</taxon>
    </lineage>
</organism>
<evidence type="ECO:0000313" key="4">
    <source>
        <dbReference type="EMBL" id="KAL3120567.1"/>
    </source>
</evidence>
<dbReference type="PANTHER" id="PTHR11567:SF171">
    <property type="entry name" value="ACID PHOSPHATASE FAMILY"/>
    <property type="match status" value="1"/>
</dbReference>
<accession>A0ABD2M0C7</accession>
<evidence type="ECO:0000256" key="2">
    <source>
        <dbReference type="SAM" id="Phobius"/>
    </source>
</evidence>
<reference evidence="4 5" key="1">
    <citation type="submission" date="2024-10" db="EMBL/GenBank/DDBJ databases">
        <authorList>
            <person name="Kim D."/>
        </authorList>
    </citation>
    <scope>NUCLEOTIDE SEQUENCE [LARGE SCALE GENOMIC DNA]</scope>
    <source>
        <strain evidence="4">BH-2024</strain>
    </source>
</reference>
<evidence type="ECO:0000256" key="3">
    <source>
        <dbReference type="SAM" id="SignalP"/>
    </source>
</evidence>
<dbReference type="Pfam" id="PF00328">
    <property type="entry name" value="His_Phos_2"/>
    <property type="match status" value="1"/>
</dbReference>
<keyword evidence="2" id="KW-0812">Transmembrane</keyword>
<dbReference type="EMBL" id="JBICBT010000207">
    <property type="protein sequence ID" value="KAL3120567.1"/>
    <property type="molecule type" value="Genomic_DNA"/>
</dbReference>
<keyword evidence="2" id="KW-1133">Transmembrane helix</keyword>
<proteinExistence type="inferred from homology"/>
<protein>
    <recommendedName>
        <fullName evidence="6">Acid phosphatase</fullName>
    </recommendedName>
</protein>
<keyword evidence="5" id="KW-1185">Reference proteome</keyword>
<feature type="transmembrane region" description="Helical" evidence="2">
    <location>
        <begin position="372"/>
        <end position="398"/>
    </location>
</feature>
<dbReference type="InterPro" id="IPR000560">
    <property type="entry name" value="His_Pase_clade-2"/>
</dbReference>
<dbReference type="PANTHER" id="PTHR11567">
    <property type="entry name" value="ACID PHOSPHATASE-RELATED"/>
    <property type="match status" value="1"/>
</dbReference>
<dbReference type="InterPro" id="IPR029033">
    <property type="entry name" value="His_PPase_superfam"/>
</dbReference>
<evidence type="ECO:0000313" key="5">
    <source>
        <dbReference type="Proteomes" id="UP001620626"/>
    </source>
</evidence>
<dbReference type="SUPFAM" id="SSF53254">
    <property type="entry name" value="Phosphoglycerate mutase-like"/>
    <property type="match status" value="1"/>
</dbReference>